<sequence length="80" mass="9628">MSNRYKCIESFYLPMLDENENEIENEEVRVEKGTVWERQEVSYLSDVRLENDTGWIEIANESLARYFKELTEEQTDEQTN</sequence>
<accession>A0A1G8VTU2</accession>
<organism evidence="1 2">
    <name type="scientific">Alkalibacterium thalassium</name>
    <dbReference type="NCBI Taxonomy" id="426701"/>
    <lineage>
        <taxon>Bacteria</taxon>
        <taxon>Bacillati</taxon>
        <taxon>Bacillota</taxon>
        <taxon>Bacilli</taxon>
        <taxon>Lactobacillales</taxon>
        <taxon>Carnobacteriaceae</taxon>
        <taxon>Alkalibacterium</taxon>
    </lineage>
</organism>
<name>A0A1G8VTU2_9LACT</name>
<evidence type="ECO:0000313" key="2">
    <source>
        <dbReference type="Proteomes" id="UP000199433"/>
    </source>
</evidence>
<dbReference type="Proteomes" id="UP000199433">
    <property type="component" value="Unassembled WGS sequence"/>
</dbReference>
<reference evidence="2" key="1">
    <citation type="submission" date="2016-10" db="EMBL/GenBank/DDBJ databases">
        <authorList>
            <person name="Varghese N."/>
            <person name="Submissions S."/>
        </authorList>
    </citation>
    <scope>NUCLEOTIDE SEQUENCE [LARGE SCALE GENOMIC DNA]</scope>
    <source>
        <strain evidence="2">DSM 19181</strain>
    </source>
</reference>
<dbReference type="STRING" id="426701.SAMN04488098_100273"/>
<keyword evidence="2" id="KW-1185">Reference proteome</keyword>
<dbReference type="RefSeq" id="WP_091264382.1">
    <property type="nucleotide sequence ID" value="NZ_FNFK01000002.1"/>
</dbReference>
<evidence type="ECO:0000313" key="1">
    <source>
        <dbReference type="EMBL" id="SDJ68630.1"/>
    </source>
</evidence>
<dbReference type="EMBL" id="FNFK01000002">
    <property type="protein sequence ID" value="SDJ68630.1"/>
    <property type="molecule type" value="Genomic_DNA"/>
</dbReference>
<proteinExistence type="predicted"/>
<protein>
    <submittedName>
        <fullName evidence="1">Uncharacterized protein</fullName>
    </submittedName>
</protein>
<dbReference type="AlphaFoldDB" id="A0A1G8VTU2"/>
<gene>
    <name evidence="1" type="ORF">SAMN04488098_100273</name>
</gene>